<evidence type="ECO:0000313" key="1">
    <source>
        <dbReference type="EMBL" id="KKY25064.1"/>
    </source>
</evidence>
<dbReference type="Proteomes" id="UP000053317">
    <property type="component" value="Unassembled WGS sequence"/>
</dbReference>
<evidence type="ECO:0000313" key="2">
    <source>
        <dbReference type="Proteomes" id="UP000053317"/>
    </source>
</evidence>
<accession>A0A0G2ES49</accession>
<gene>
    <name evidence="1" type="ORF">UCRPC4_g02121</name>
</gene>
<reference evidence="1 2" key="2">
    <citation type="submission" date="2015-05" db="EMBL/GenBank/DDBJ databases">
        <authorList>
            <person name="Morales-Cruz A."/>
            <person name="Amrine K.C."/>
            <person name="Cantu D."/>
        </authorList>
    </citation>
    <scope>NUCLEOTIDE SEQUENCE [LARGE SCALE GENOMIC DNA]</scope>
    <source>
        <strain evidence="1">UCRPC4</strain>
    </source>
</reference>
<keyword evidence="2" id="KW-1185">Reference proteome</keyword>
<protein>
    <submittedName>
        <fullName evidence="1">Uncharacterized protein</fullName>
    </submittedName>
</protein>
<dbReference type="EMBL" id="LCWF01000050">
    <property type="protein sequence ID" value="KKY25064.1"/>
    <property type="molecule type" value="Genomic_DNA"/>
</dbReference>
<dbReference type="OrthoDB" id="414175at2759"/>
<name>A0A0G2ES49_PHACM</name>
<comment type="caution">
    <text evidence="1">The sequence shown here is derived from an EMBL/GenBank/DDBJ whole genome shotgun (WGS) entry which is preliminary data.</text>
</comment>
<sequence>MNSSYDECTGTDLGNPSLGGDHRTTKCLGKLEPTLNVTVWKELRQWDLRGHTAGLFESGKQIWTFHHWGKTGWFNQDVLPMVATAPIAGEASVLQRIRFGDSGGSIATKRSYYVLTNGFSIVKYDVEAGVKDVDFDETEYTWNDNPDDYEDYLGPFRKVNVEGVTKKRWRLDGAKRIGDNIHQMYKYDRDGEIDFIEIIWLSGH</sequence>
<reference evidence="1 2" key="1">
    <citation type="submission" date="2015-05" db="EMBL/GenBank/DDBJ databases">
        <title>Distinctive expansion of gene families associated with plant cell wall degradation and secondary metabolism in the genomes of grapevine trunk pathogens.</title>
        <authorList>
            <person name="Lawrence D.P."/>
            <person name="Travadon R."/>
            <person name="Rolshausen P.E."/>
            <person name="Baumgartner K."/>
        </authorList>
    </citation>
    <scope>NUCLEOTIDE SEQUENCE [LARGE SCALE GENOMIC DNA]</scope>
    <source>
        <strain evidence="1">UCRPC4</strain>
    </source>
</reference>
<proteinExistence type="predicted"/>
<organism evidence="1 2">
    <name type="scientific">Phaeomoniella chlamydospora</name>
    <name type="common">Phaeoacremonium chlamydosporum</name>
    <dbReference type="NCBI Taxonomy" id="158046"/>
    <lineage>
        <taxon>Eukaryota</taxon>
        <taxon>Fungi</taxon>
        <taxon>Dikarya</taxon>
        <taxon>Ascomycota</taxon>
        <taxon>Pezizomycotina</taxon>
        <taxon>Eurotiomycetes</taxon>
        <taxon>Chaetothyriomycetidae</taxon>
        <taxon>Phaeomoniellales</taxon>
        <taxon>Phaeomoniellaceae</taxon>
        <taxon>Phaeomoniella</taxon>
    </lineage>
</organism>
<dbReference type="AlphaFoldDB" id="A0A0G2ES49"/>